<comment type="caution">
    <text evidence="1">The sequence shown here is derived from an EMBL/GenBank/DDBJ whole genome shotgun (WGS) entry which is preliminary data.</text>
</comment>
<dbReference type="InterPro" id="IPR011990">
    <property type="entry name" value="TPR-like_helical_dom_sf"/>
</dbReference>
<accession>A0ABS0NNM0</accession>
<dbReference type="Proteomes" id="UP000807371">
    <property type="component" value="Unassembled WGS sequence"/>
</dbReference>
<keyword evidence="2" id="KW-1185">Reference proteome</keyword>
<protein>
    <recommendedName>
        <fullName evidence="3">Transcriptional regulator</fullName>
    </recommendedName>
</protein>
<proteinExistence type="predicted"/>
<evidence type="ECO:0000313" key="2">
    <source>
        <dbReference type="Proteomes" id="UP000807371"/>
    </source>
</evidence>
<dbReference type="EMBL" id="JACYXC010000001">
    <property type="protein sequence ID" value="MBH5336787.1"/>
    <property type="molecule type" value="Genomic_DNA"/>
</dbReference>
<evidence type="ECO:0008006" key="3">
    <source>
        <dbReference type="Google" id="ProtNLM"/>
    </source>
</evidence>
<dbReference type="Gene3D" id="1.25.40.10">
    <property type="entry name" value="Tetratricopeptide repeat domain"/>
    <property type="match status" value="1"/>
</dbReference>
<sequence length="309" mass="34626">MSEIARRLSRAPQSDLRALERLCESIAEELFDTGVVPDITITSTDFATDRVLICADRYWRRRFLSAPSLDTAVECARWLAAHVEPEHRKMIEEKWALGYAFITSDTVDTDPVVEAVAVRIEQLGEQAASTAYFACLHQGGKLRTNFSFRALYQLLAHSRLVRATAHRRTEPALTALRSLAAFGDRTHAPDHALDLMREAWNHPDRSRAVMDVCLNGLANSRYFPEQGPVLVEHARQALTEHPGDHGMHYWLAIGLLICGEYEEAGAAVDDALHFLPAHGSRGSHALLVEQYRLLRVRILDAERNAAGNR</sequence>
<evidence type="ECO:0000313" key="1">
    <source>
        <dbReference type="EMBL" id="MBH5336787.1"/>
    </source>
</evidence>
<reference evidence="1 2" key="1">
    <citation type="submission" date="2020-09" db="EMBL/GenBank/DDBJ databases">
        <title>Biosynthesis of the nuclear factor of activated T cells inhibitor NFAT-133 and its congeners in Streptomyces pactum.</title>
        <authorList>
            <person name="Zhou W."/>
            <person name="Posri P."/>
            <person name="Abugrain M.E."/>
            <person name="Weisberg A.J."/>
            <person name="Chang J.H."/>
            <person name="Mahmud T."/>
        </authorList>
    </citation>
    <scope>NUCLEOTIDE SEQUENCE [LARGE SCALE GENOMIC DNA]</scope>
    <source>
        <strain evidence="1 2">ATCC 27456</strain>
    </source>
</reference>
<gene>
    <name evidence="1" type="ORF">IHE55_19240</name>
</gene>
<dbReference type="RefSeq" id="WP_197990153.1">
    <property type="nucleotide sequence ID" value="NZ_JACYXC010000001.1"/>
</dbReference>
<name>A0ABS0NNM0_9ACTN</name>
<organism evidence="1 2">
    <name type="scientific">Streptomyces pactum</name>
    <dbReference type="NCBI Taxonomy" id="68249"/>
    <lineage>
        <taxon>Bacteria</taxon>
        <taxon>Bacillati</taxon>
        <taxon>Actinomycetota</taxon>
        <taxon>Actinomycetes</taxon>
        <taxon>Kitasatosporales</taxon>
        <taxon>Streptomycetaceae</taxon>
        <taxon>Streptomyces</taxon>
    </lineage>
</organism>
<dbReference type="SUPFAM" id="SSF48452">
    <property type="entry name" value="TPR-like"/>
    <property type="match status" value="1"/>
</dbReference>